<evidence type="ECO:0000313" key="3">
    <source>
        <dbReference type="EMBL" id="MTW04511.1"/>
    </source>
</evidence>
<reference evidence="3 4" key="1">
    <citation type="submission" date="2019-11" db="EMBL/GenBank/DDBJ databases">
        <title>Type strains purchased from KCTC, JCM and DSMZ.</title>
        <authorList>
            <person name="Lu H."/>
        </authorList>
    </citation>
    <scope>NUCLEOTIDE SEQUENCE [LARGE SCALE GENOMIC DNA]</scope>
    <source>
        <strain evidence="3 4">KCTC 42409</strain>
    </source>
</reference>
<dbReference type="OrthoDB" id="5295044at2"/>
<dbReference type="PANTHER" id="PTHR46268">
    <property type="entry name" value="STRESS RESPONSE PROTEIN NHAX"/>
    <property type="match status" value="1"/>
</dbReference>
<dbReference type="Pfam" id="PF00582">
    <property type="entry name" value="Usp"/>
    <property type="match status" value="1"/>
</dbReference>
<keyword evidence="4" id="KW-1185">Reference proteome</keyword>
<protein>
    <submittedName>
        <fullName evidence="3">Universal stress protein</fullName>
    </submittedName>
</protein>
<accession>A0A6L6Q5F2</accession>
<dbReference type="Proteomes" id="UP000484015">
    <property type="component" value="Unassembled WGS sequence"/>
</dbReference>
<sequence>MYKHLLLPTDGSPATASAIQSALQFAREAGARITALHVMPEYHMFSIEPVQLDETREAFMRDTSEQASKLLEALAQKAQAMGVPCETISLRSDQPYRNIVETAVTRGCDLITMATHGNSGLKGILLGSQTHKVLLKSRVPVLVFHAETDTN</sequence>
<comment type="similarity">
    <text evidence="1">Belongs to the universal stress protein A family.</text>
</comment>
<dbReference type="SUPFAM" id="SSF52402">
    <property type="entry name" value="Adenine nucleotide alpha hydrolases-like"/>
    <property type="match status" value="1"/>
</dbReference>
<dbReference type="Gene3D" id="3.40.50.620">
    <property type="entry name" value="HUPs"/>
    <property type="match status" value="1"/>
</dbReference>
<evidence type="ECO:0000313" key="4">
    <source>
        <dbReference type="Proteomes" id="UP000484015"/>
    </source>
</evidence>
<comment type="caution">
    <text evidence="3">The sequence shown here is derived from an EMBL/GenBank/DDBJ whole genome shotgun (WGS) entry which is preliminary data.</text>
</comment>
<dbReference type="InterPro" id="IPR006016">
    <property type="entry name" value="UspA"/>
</dbReference>
<gene>
    <name evidence="3" type="ORF">GM668_20765</name>
</gene>
<name>A0A6L6Q5F2_9BURK</name>
<dbReference type="InterPro" id="IPR014729">
    <property type="entry name" value="Rossmann-like_a/b/a_fold"/>
</dbReference>
<dbReference type="RefSeq" id="WP_155440870.1">
    <property type="nucleotide sequence ID" value="NZ_WNLA01000016.1"/>
</dbReference>
<evidence type="ECO:0000259" key="2">
    <source>
        <dbReference type="Pfam" id="PF00582"/>
    </source>
</evidence>
<dbReference type="AlphaFoldDB" id="A0A6L6Q5F2"/>
<dbReference type="PANTHER" id="PTHR46268:SF15">
    <property type="entry name" value="UNIVERSAL STRESS PROTEIN HP_0031"/>
    <property type="match status" value="1"/>
</dbReference>
<dbReference type="PRINTS" id="PR01438">
    <property type="entry name" value="UNVRSLSTRESS"/>
</dbReference>
<dbReference type="EMBL" id="WNLA01000016">
    <property type="protein sequence ID" value="MTW04511.1"/>
    <property type="molecule type" value="Genomic_DNA"/>
</dbReference>
<dbReference type="CDD" id="cd00293">
    <property type="entry name" value="USP-like"/>
    <property type="match status" value="1"/>
</dbReference>
<feature type="domain" description="UspA" evidence="2">
    <location>
        <begin position="1"/>
        <end position="145"/>
    </location>
</feature>
<dbReference type="InterPro" id="IPR006015">
    <property type="entry name" value="Universal_stress_UspA"/>
</dbReference>
<organism evidence="3 4">
    <name type="scientific">Pseudoduganella ginsengisoli</name>
    <dbReference type="NCBI Taxonomy" id="1462440"/>
    <lineage>
        <taxon>Bacteria</taxon>
        <taxon>Pseudomonadati</taxon>
        <taxon>Pseudomonadota</taxon>
        <taxon>Betaproteobacteria</taxon>
        <taxon>Burkholderiales</taxon>
        <taxon>Oxalobacteraceae</taxon>
        <taxon>Telluria group</taxon>
        <taxon>Pseudoduganella</taxon>
    </lineage>
</organism>
<proteinExistence type="inferred from homology"/>
<evidence type="ECO:0000256" key="1">
    <source>
        <dbReference type="ARBA" id="ARBA00008791"/>
    </source>
</evidence>